<keyword evidence="4" id="KW-0479">Metal-binding</keyword>
<evidence type="ECO:0000256" key="10">
    <source>
        <dbReference type="ARBA" id="ARBA00093448"/>
    </source>
</evidence>
<dbReference type="GO" id="GO:0008237">
    <property type="term" value="F:metallopeptidase activity"/>
    <property type="evidence" value="ECO:0007669"/>
    <property type="project" value="UniProtKB-KW"/>
</dbReference>
<dbReference type="RefSeq" id="WP_021712887.1">
    <property type="nucleotide sequence ID" value="NZ_BATM01000008.1"/>
</dbReference>
<dbReference type="Pfam" id="PF05951">
    <property type="entry name" value="Peptidase_M15_2"/>
    <property type="match status" value="1"/>
</dbReference>
<protein>
    <recommendedName>
        <fullName evidence="11">Murein endopeptidase K</fullName>
    </recommendedName>
</protein>
<evidence type="ECO:0000256" key="1">
    <source>
        <dbReference type="ARBA" id="ARBA00001947"/>
    </source>
</evidence>
<evidence type="ECO:0000256" key="8">
    <source>
        <dbReference type="ARBA" id="ARBA00023049"/>
    </source>
</evidence>
<comment type="caution">
    <text evidence="13">The sequence shown here is derived from an EMBL/GenBank/DDBJ whole genome shotgun (WGS) entry which is preliminary data.</text>
</comment>
<dbReference type="PANTHER" id="PTHR37425:SF1">
    <property type="entry name" value="OUTER MEMBRANE PROTEIN"/>
    <property type="match status" value="1"/>
</dbReference>
<comment type="pathway">
    <text evidence="2">Cell wall biogenesis; cell wall polysaccharide biosynthesis.</text>
</comment>
<evidence type="ECO:0000256" key="11">
    <source>
        <dbReference type="ARBA" id="ARBA00093666"/>
    </source>
</evidence>
<feature type="chain" id="PRO_5004639341" description="Murein endopeptidase K" evidence="12">
    <location>
        <begin position="35"/>
        <end position="187"/>
    </location>
</feature>
<evidence type="ECO:0000256" key="2">
    <source>
        <dbReference type="ARBA" id="ARBA00004776"/>
    </source>
</evidence>
<dbReference type="AlphaFoldDB" id="U3AGX6"/>
<organism evidence="13 14">
    <name type="scientific">Vibrio ezurae NBRC 102218</name>
    <dbReference type="NCBI Taxonomy" id="1219080"/>
    <lineage>
        <taxon>Bacteria</taxon>
        <taxon>Pseudomonadati</taxon>
        <taxon>Pseudomonadota</taxon>
        <taxon>Gammaproteobacteria</taxon>
        <taxon>Vibrionales</taxon>
        <taxon>Vibrionaceae</taxon>
        <taxon>Vibrio</taxon>
    </lineage>
</organism>
<evidence type="ECO:0000256" key="12">
    <source>
        <dbReference type="SAM" id="SignalP"/>
    </source>
</evidence>
<evidence type="ECO:0000313" key="13">
    <source>
        <dbReference type="EMBL" id="GAD79176.1"/>
    </source>
</evidence>
<name>U3AGX6_9VIBR</name>
<feature type="signal peptide" evidence="12">
    <location>
        <begin position="1"/>
        <end position="34"/>
    </location>
</feature>
<dbReference type="Proteomes" id="UP000016562">
    <property type="component" value="Unassembled WGS sequence"/>
</dbReference>
<keyword evidence="8" id="KW-0482">Metalloprotease</keyword>
<dbReference type="InterPro" id="IPR009045">
    <property type="entry name" value="Zn_M74/Hedgehog-like"/>
</dbReference>
<dbReference type="InterPro" id="IPR010275">
    <property type="entry name" value="MepK"/>
</dbReference>
<dbReference type="PROSITE" id="PS51318">
    <property type="entry name" value="TAT"/>
    <property type="match status" value="1"/>
</dbReference>
<sequence length="187" mass="21063">MECVVVELNLNRRRFLQYSAGVAALMSMPRFALASTQSPKIINFNNLHTGEHLQTCYFDGKNFVNTELDKVNHICRDFRRNEIHPMDRRLLVQISEIQRLLATDAEVQIISGYRSPATNESLRAHGHKGVARKSLHMQGRAIDIRLSGIDIAKVHKAALQMKAGGVGYYPGSRFVHIDTGAVRSWHG</sequence>
<evidence type="ECO:0000256" key="5">
    <source>
        <dbReference type="ARBA" id="ARBA00022729"/>
    </source>
</evidence>
<dbReference type="GO" id="GO:0071555">
    <property type="term" value="P:cell wall organization"/>
    <property type="evidence" value="ECO:0007669"/>
    <property type="project" value="UniProtKB-KW"/>
</dbReference>
<dbReference type="CDD" id="cd14844">
    <property type="entry name" value="Zn-DD-carboxypeptidase_like"/>
    <property type="match status" value="1"/>
</dbReference>
<accession>U3AGX6</accession>
<comment type="similarity">
    <text evidence="10">Belongs to the peptidase M15 family.</text>
</comment>
<evidence type="ECO:0000256" key="4">
    <source>
        <dbReference type="ARBA" id="ARBA00022723"/>
    </source>
</evidence>
<reference evidence="13 14" key="1">
    <citation type="submission" date="2013-09" db="EMBL/GenBank/DDBJ databases">
        <title>Whole genome shotgun sequence of Vibrio ezurae NBRC 102218.</title>
        <authorList>
            <person name="Yoshida I."/>
            <person name="Hosoyama A."/>
            <person name="Numata M."/>
            <person name="Hashimoto M."/>
            <person name="Hosoyama Y."/>
            <person name="Tsuchikane K."/>
            <person name="Noguchi M."/>
            <person name="Hirakata S."/>
            <person name="Ichikawa N."/>
            <person name="Ohji S."/>
            <person name="Yamazoe A."/>
            <person name="Fujita N."/>
        </authorList>
    </citation>
    <scope>NUCLEOTIDE SEQUENCE [LARGE SCALE GENOMIC DNA]</scope>
    <source>
        <strain evidence="13 14">NBRC 102218</strain>
    </source>
</reference>
<comment type="cofactor">
    <cofactor evidence="1">
        <name>Zn(2+)</name>
        <dbReference type="ChEBI" id="CHEBI:29105"/>
    </cofactor>
</comment>
<keyword evidence="9" id="KW-0961">Cell wall biogenesis/degradation</keyword>
<keyword evidence="6" id="KW-0378">Hydrolase</keyword>
<evidence type="ECO:0000256" key="6">
    <source>
        <dbReference type="ARBA" id="ARBA00022801"/>
    </source>
</evidence>
<gene>
    <name evidence="13" type="ORF">VEZ01S_08_02120</name>
</gene>
<proteinExistence type="inferred from homology"/>
<dbReference type="EMBL" id="BATM01000008">
    <property type="protein sequence ID" value="GAD79176.1"/>
    <property type="molecule type" value="Genomic_DNA"/>
</dbReference>
<dbReference type="GO" id="GO:0006508">
    <property type="term" value="P:proteolysis"/>
    <property type="evidence" value="ECO:0007669"/>
    <property type="project" value="UniProtKB-KW"/>
</dbReference>
<dbReference type="GO" id="GO:0046872">
    <property type="term" value="F:metal ion binding"/>
    <property type="evidence" value="ECO:0007669"/>
    <property type="project" value="UniProtKB-KW"/>
</dbReference>
<keyword evidence="7" id="KW-0862">Zinc</keyword>
<dbReference type="eggNOG" id="COG3108">
    <property type="taxonomic scope" value="Bacteria"/>
</dbReference>
<evidence type="ECO:0000256" key="7">
    <source>
        <dbReference type="ARBA" id="ARBA00022833"/>
    </source>
</evidence>
<dbReference type="STRING" id="1219080.VEZ01S_08_02120"/>
<keyword evidence="5 12" id="KW-0732">Signal</keyword>
<dbReference type="SUPFAM" id="SSF55166">
    <property type="entry name" value="Hedgehog/DD-peptidase"/>
    <property type="match status" value="1"/>
</dbReference>
<keyword evidence="14" id="KW-1185">Reference proteome</keyword>
<evidence type="ECO:0000313" key="14">
    <source>
        <dbReference type="Proteomes" id="UP000016562"/>
    </source>
</evidence>
<dbReference type="PANTHER" id="PTHR37425">
    <property type="match status" value="1"/>
</dbReference>
<dbReference type="OrthoDB" id="9782994at2"/>
<evidence type="ECO:0000256" key="3">
    <source>
        <dbReference type="ARBA" id="ARBA00022670"/>
    </source>
</evidence>
<dbReference type="InterPro" id="IPR006311">
    <property type="entry name" value="TAT_signal"/>
</dbReference>
<keyword evidence="3" id="KW-0645">Protease</keyword>
<evidence type="ECO:0000256" key="9">
    <source>
        <dbReference type="ARBA" id="ARBA00023316"/>
    </source>
</evidence>
<dbReference type="Gene3D" id="3.30.1380.10">
    <property type="match status" value="1"/>
</dbReference>